<evidence type="ECO:0000313" key="6">
    <source>
        <dbReference type="EMBL" id="KAK8130582.1"/>
    </source>
</evidence>
<dbReference type="Proteomes" id="UP001392437">
    <property type="component" value="Unassembled WGS sequence"/>
</dbReference>
<evidence type="ECO:0000256" key="3">
    <source>
        <dbReference type="PROSITE-ProRule" id="PRU00023"/>
    </source>
</evidence>
<dbReference type="Pfam" id="PF13857">
    <property type="entry name" value="Ank_5"/>
    <property type="match status" value="1"/>
</dbReference>
<evidence type="ECO:0000256" key="2">
    <source>
        <dbReference type="ARBA" id="ARBA00023043"/>
    </source>
</evidence>
<evidence type="ECO:0000313" key="7">
    <source>
        <dbReference type="Proteomes" id="UP001392437"/>
    </source>
</evidence>
<organism evidence="6 7">
    <name type="scientific">Apiospora kogelbergensis</name>
    <dbReference type="NCBI Taxonomy" id="1337665"/>
    <lineage>
        <taxon>Eukaryota</taxon>
        <taxon>Fungi</taxon>
        <taxon>Dikarya</taxon>
        <taxon>Ascomycota</taxon>
        <taxon>Pezizomycotina</taxon>
        <taxon>Sordariomycetes</taxon>
        <taxon>Xylariomycetidae</taxon>
        <taxon>Amphisphaeriales</taxon>
        <taxon>Apiosporaceae</taxon>
        <taxon>Apiospora</taxon>
    </lineage>
</organism>
<dbReference type="SUPFAM" id="SSF53474">
    <property type="entry name" value="alpha/beta-Hydrolases"/>
    <property type="match status" value="1"/>
</dbReference>
<name>A0AAW0R9L4_9PEZI</name>
<evidence type="ECO:0000256" key="1">
    <source>
        <dbReference type="ARBA" id="ARBA00022737"/>
    </source>
</evidence>
<reference evidence="6 7" key="1">
    <citation type="submission" date="2023-01" db="EMBL/GenBank/DDBJ databases">
        <title>Analysis of 21 Apiospora genomes using comparative genomics revels a genus with tremendous synthesis potential of carbohydrate active enzymes and secondary metabolites.</title>
        <authorList>
            <person name="Sorensen T."/>
        </authorList>
    </citation>
    <scope>NUCLEOTIDE SEQUENCE [LARGE SCALE GENOMIC DNA]</scope>
    <source>
        <strain evidence="6 7">CBS 117206</strain>
    </source>
</reference>
<dbReference type="Gene3D" id="3.40.50.1820">
    <property type="entry name" value="alpha/beta hydrolase"/>
    <property type="match status" value="1"/>
</dbReference>
<dbReference type="InterPro" id="IPR027417">
    <property type="entry name" value="P-loop_NTPase"/>
</dbReference>
<proteinExistence type="predicted"/>
<dbReference type="SMART" id="SM00248">
    <property type="entry name" value="ANK"/>
    <property type="match status" value="11"/>
</dbReference>
<feature type="repeat" description="ANK" evidence="3">
    <location>
        <begin position="1270"/>
        <end position="1295"/>
    </location>
</feature>
<feature type="repeat" description="ANK" evidence="3">
    <location>
        <begin position="1341"/>
        <end position="1373"/>
    </location>
</feature>
<comment type="caution">
    <text evidence="6">The sequence shown here is derived from an EMBL/GenBank/DDBJ whole genome shotgun (WGS) entry which is preliminary data.</text>
</comment>
<dbReference type="Gene3D" id="3.40.50.300">
    <property type="entry name" value="P-loop containing nucleotide triphosphate hydrolases"/>
    <property type="match status" value="1"/>
</dbReference>
<dbReference type="InterPro" id="IPR056884">
    <property type="entry name" value="NPHP3-like_N"/>
</dbReference>
<dbReference type="InterPro" id="IPR036770">
    <property type="entry name" value="Ankyrin_rpt-contain_sf"/>
</dbReference>
<feature type="compositionally biased region" description="Polar residues" evidence="4">
    <location>
        <begin position="18"/>
        <end position="29"/>
    </location>
</feature>
<keyword evidence="2 3" id="KW-0040">ANK repeat</keyword>
<protein>
    <recommendedName>
        <fullName evidence="5">Nephrocystin 3-like N-terminal domain-containing protein</fullName>
    </recommendedName>
</protein>
<keyword evidence="7" id="KW-1185">Reference proteome</keyword>
<dbReference type="Gene3D" id="1.25.40.20">
    <property type="entry name" value="Ankyrin repeat-containing domain"/>
    <property type="match status" value="3"/>
</dbReference>
<evidence type="ECO:0000259" key="5">
    <source>
        <dbReference type="Pfam" id="PF24883"/>
    </source>
</evidence>
<dbReference type="InterPro" id="IPR029058">
    <property type="entry name" value="AB_hydrolase_fold"/>
</dbReference>
<dbReference type="PANTHER" id="PTHR24198:SF165">
    <property type="entry name" value="ANKYRIN REPEAT-CONTAINING PROTEIN-RELATED"/>
    <property type="match status" value="1"/>
</dbReference>
<dbReference type="PANTHER" id="PTHR24198">
    <property type="entry name" value="ANKYRIN REPEAT AND PROTEIN KINASE DOMAIN-CONTAINING PROTEIN"/>
    <property type="match status" value="1"/>
</dbReference>
<feature type="domain" description="Nephrocystin 3-like N-terminal" evidence="5">
    <location>
        <begin position="352"/>
        <end position="534"/>
    </location>
</feature>
<feature type="repeat" description="ANK" evidence="3">
    <location>
        <begin position="1237"/>
        <end position="1269"/>
    </location>
</feature>
<evidence type="ECO:0000256" key="4">
    <source>
        <dbReference type="SAM" id="MobiDB-lite"/>
    </source>
</evidence>
<sequence length="1562" mass="176661">MDKVLERLGRLSDHDGTRSSMVSPRNEQSPLDKSEVQPEAEGPDPGDLFGLFQLWPLKEDAHDVGQTKLDIIAVHGLNGKAFKTWTEKDKMWLADFLPVDIPYARIFTYGYNSGVAFTGSASRIDDYSRTLLERLMAKRRQFSPLEKRPLIFVCHSLGGVVVKRALVMAHERSQRYESITKDTVGIMFLGTPHRGSDGAFWAKLFGNLANTLTLGAIRTQLLEDLKRKSDILGAVCSQFVERSQSLHRIFSIYERVRIKGLPSLVVEEDSAVMGLPNEVPIPIEANHRSMCRFSTNSSEQYRMISDCIKEMAEDALGSSPSGASPLHDDFLHCIERLNADGILRSTTRASPGTCSWIIETSEFLRWRDDPAARILWISGPPGVGKSTALRFLTESLRLWLQKNQVSSGREHQVAFFFCSVTSGQLSSEEQLLDSLLHQILSSSKHLFRYLNDTELESYISKFKEFPASEEHRPENVKTLWRLLTTVLQRAAKMVFWILVDGLDELPDEVRDSFLDHVRLLIAQDLGLKLKFMICDRNSPAGRGVRHAVSWLNIHQRNNVSDDVRQYISSQVGDLCSSGVIPWQYQNTVEQSLVDISEGNFLQASLAWAHFHSGVSYWSPQVIRSRLEGLRRISSEAIVFFCSLLQRIPDDLKEVAKLGFIWVLGSRKPLNLIELQHAVAISAGQNSWADLQDCVGFNFNTQFDQAFGYLLRIGPDMTVRFAHTTVKELLTMPDNDLPAQDSRVLSEFIIRESDVDAELAKRCIIVLSFRDFVKLRDIAREAMADRMKDFFASSLQSEEALRSLSFAKYEEPDSVHSDDNETSTRISQAISRLGQTELDERTRSLFSYCVSYWNYHSNHASSDPEVSKSLTDFALLRQSHYFLMVAMLLGMAKYHQGLLWQDVDQFSRLPPLHFIMRVGDHPSVLRALFERGEDINELDCHGWSPLVWALLEGRKDSIQLLLSMENTKMTMNGKSGDHVLHISLRAELDNNMILRLLADPRTQVNALSREGWTALQWCLSREALLPIAQELLRRKDVDIYETNKQGLNAIEQIFDESISEKCALLICLRPDVPRNWYEKPRKLTSHSQSWSTYVATDEDTPRTYLYRAASLRWNQVEDLILENDPTKAMAPDRDGLGLLERYAYHGLEQRLRRVLPKLPPNIIISSSPDGGRRLLMLCVQQNWEHVTSILIHTFSVDDTGPDMDGKTIAHWASEMQWSSFPSLLLAKPRGWVDLTSRDGRTALHVAAEYRNVIACVSLLEAGANCTISDRKGQMAIHVAAEQGHRSIVTLLLQASALEMNDTWIADGQKRSILHYLVMWQSDSFIRQCLHILRPWVDRRDAAGKSPLHYASLFGNEPAVSVLLDIRADPNQKDSCQFTPLHHALKAGAVECAKTLVHHGRRQKSMPIEDYYDAYDGAEEISENLEEEEDVDEGSEYPTATSIERLIRIFTQLGADVNRRDKQGNTPLHEAAKRGNLSATRALLRVPGIEVSACNESKLTPLDFARVDLNERVVKALEAHGADHSESWWVVLKPLYTPWRSGYGFDKDKPAAPDEAMALGPVGG</sequence>
<gene>
    <name evidence="6" type="ORF">PG999_002962</name>
</gene>
<feature type="compositionally biased region" description="Basic and acidic residues" evidence="4">
    <location>
        <begin position="1"/>
        <end position="17"/>
    </location>
</feature>
<feature type="repeat" description="ANK" evidence="3">
    <location>
        <begin position="906"/>
        <end position="939"/>
    </location>
</feature>
<dbReference type="EMBL" id="JAQQWP010000002">
    <property type="protein sequence ID" value="KAK8130582.1"/>
    <property type="molecule type" value="Genomic_DNA"/>
</dbReference>
<dbReference type="SUPFAM" id="SSF48403">
    <property type="entry name" value="Ankyrin repeat"/>
    <property type="match status" value="2"/>
</dbReference>
<dbReference type="PROSITE" id="PS50297">
    <property type="entry name" value="ANK_REP_REGION"/>
    <property type="match status" value="4"/>
</dbReference>
<feature type="repeat" description="ANK" evidence="3">
    <location>
        <begin position="1461"/>
        <end position="1494"/>
    </location>
</feature>
<dbReference type="Pfam" id="PF24883">
    <property type="entry name" value="NPHP3_N"/>
    <property type="match status" value="1"/>
</dbReference>
<dbReference type="Pfam" id="PF12796">
    <property type="entry name" value="Ank_2"/>
    <property type="match status" value="2"/>
</dbReference>
<dbReference type="SUPFAM" id="SSF52540">
    <property type="entry name" value="P-loop containing nucleoside triphosphate hydrolases"/>
    <property type="match status" value="1"/>
</dbReference>
<keyword evidence="1" id="KW-0677">Repeat</keyword>
<dbReference type="PROSITE" id="PS50088">
    <property type="entry name" value="ANK_REPEAT"/>
    <property type="match status" value="5"/>
</dbReference>
<dbReference type="InterPro" id="IPR002110">
    <property type="entry name" value="Ankyrin_rpt"/>
</dbReference>
<accession>A0AAW0R9L4</accession>
<feature type="region of interest" description="Disordered" evidence="4">
    <location>
        <begin position="1"/>
        <end position="42"/>
    </location>
</feature>